<proteinExistence type="predicted"/>
<name>A0A6G6ADD8_9VIRU</name>
<dbReference type="EMBL" id="MN175499">
    <property type="protein sequence ID" value="QID06406.1"/>
    <property type="molecule type" value="Genomic_DNA"/>
</dbReference>
<evidence type="ECO:0000313" key="1">
    <source>
        <dbReference type="EMBL" id="QID06406.1"/>
    </source>
</evidence>
<reference evidence="1" key="1">
    <citation type="submission" date="2019-07" db="EMBL/GenBank/DDBJ databases">
        <title>The discovery of a new lineage B mimivirus raises questions about particles surface fibrils.</title>
        <authorList>
            <person name="Silva L.K.S."/>
            <person name="Rodrigues R.A.L."/>
            <person name="Andrade A.C.S.P."/>
            <person name="Hikida H."/>
            <person name="Andreani J."/>
            <person name="Levasseur A."/>
            <person name="La Scola B."/>
            <person name="Abrahao J.S."/>
        </authorList>
    </citation>
    <scope>NUCLEOTIDE SEQUENCE</scope>
    <source>
        <strain evidence="1">B60</strain>
    </source>
</reference>
<protein>
    <submittedName>
        <fullName evidence="1">Uncharacterized protein</fullName>
    </submittedName>
</protein>
<organism evidence="1">
    <name type="scientific">Borely moumouvirus</name>
    <dbReference type="NCBI Taxonomy" id="2712067"/>
    <lineage>
        <taxon>Viruses</taxon>
        <taxon>Varidnaviria</taxon>
        <taxon>Bamfordvirae</taxon>
        <taxon>Nucleocytoviricota</taxon>
        <taxon>Megaviricetes</taxon>
        <taxon>Imitervirales</taxon>
        <taxon>Mimiviridae</taxon>
        <taxon>Megamimivirinae</taxon>
        <taxon>Moumouvirus</taxon>
    </lineage>
</organism>
<sequence length="127" mass="15219">MIRLSFYYSINNYSDEVYYDDNNPYPPDIELEIFFDSSSIIIYFTQSGISANDWYNIWMACKQNTFYKISTNNLGNKISIYTENGFTYFESFSNNINHTRIKLNNNKSKKIFQRIYQRTIFHQNTGK</sequence>
<accession>A0A6G6ADD8</accession>